<dbReference type="GO" id="GO:0007156">
    <property type="term" value="P:homophilic cell adhesion via plasma membrane adhesion molecules"/>
    <property type="evidence" value="ECO:0007669"/>
    <property type="project" value="InterPro"/>
</dbReference>
<dbReference type="GO" id="GO:0016020">
    <property type="term" value="C:membrane"/>
    <property type="evidence" value="ECO:0007669"/>
    <property type="project" value="InterPro"/>
</dbReference>
<keyword evidence="2" id="KW-0677">Repeat</keyword>
<proteinExistence type="predicted"/>
<dbReference type="SUPFAM" id="SSF141072">
    <property type="entry name" value="CalX-like"/>
    <property type="match status" value="4"/>
</dbReference>
<gene>
    <name evidence="5" type="ORF">NIES3787_30780</name>
</gene>
<dbReference type="AlphaFoldDB" id="A0A6H9GMQ8"/>
<feature type="domain" description="Cadherin" evidence="4">
    <location>
        <begin position="181"/>
        <end position="275"/>
    </location>
</feature>
<dbReference type="Pfam" id="PF03160">
    <property type="entry name" value="Calx-beta"/>
    <property type="match status" value="4"/>
</dbReference>
<reference evidence="5 6" key="1">
    <citation type="submission" date="2019-02" db="EMBL/GenBank/DDBJ databases">
        <title>Draft genome sequence of Arthrospira platensis NIES-3787.</title>
        <authorList>
            <person name="Yamaguchi H."/>
            <person name="Suzuki S."/>
            <person name="Kawachi M."/>
        </authorList>
    </citation>
    <scope>NUCLEOTIDE SEQUENCE [LARGE SCALE GENOMIC DNA]</scope>
    <source>
        <strain evidence="5 6">NIES-3787</strain>
    </source>
</reference>
<evidence type="ECO:0000256" key="2">
    <source>
        <dbReference type="ARBA" id="ARBA00022737"/>
    </source>
</evidence>
<comment type="caution">
    <text evidence="5">The sequence shown here is derived from an EMBL/GenBank/DDBJ whole genome shotgun (WGS) entry which is preliminary data.</text>
</comment>
<evidence type="ECO:0000256" key="1">
    <source>
        <dbReference type="ARBA" id="ARBA00022729"/>
    </source>
</evidence>
<dbReference type="SMART" id="SM00112">
    <property type="entry name" value="CA"/>
    <property type="match status" value="1"/>
</dbReference>
<dbReference type="InterPro" id="IPR048165">
    <property type="entry name" value="Bluetail_dom"/>
</dbReference>
<dbReference type="SMART" id="SM00237">
    <property type="entry name" value="Calx_beta"/>
    <property type="match status" value="3"/>
</dbReference>
<dbReference type="InterPro" id="IPR015919">
    <property type="entry name" value="Cadherin-like_sf"/>
</dbReference>
<dbReference type="Gene3D" id="2.60.40.60">
    <property type="entry name" value="Cadherins"/>
    <property type="match status" value="1"/>
</dbReference>
<protein>
    <recommendedName>
        <fullName evidence="4">Cadherin domain-containing protein</fullName>
    </recommendedName>
</protein>
<organism evidence="5 6">
    <name type="scientific">Microcystis aeruginosa NIES-3787</name>
    <dbReference type="NCBI Taxonomy" id="2517782"/>
    <lineage>
        <taxon>Bacteria</taxon>
        <taxon>Bacillati</taxon>
        <taxon>Cyanobacteriota</taxon>
        <taxon>Cyanophyceae</taxon>
        <taxon>Oscillatoriophycideae</taxon>
        <taxon>Chroococcales</taxon>
        <taxon>Microcystaceae</taxon>
        <taxon>Microcystis</taxon>
    </lineage>
</organism>
<dbReference type="Gene3D" id="2.60.40.2030">
    <property type="match status" value="4"/>
</dbReference>
<dbReference type="Pfam" id="PF00028">
    <property type="entry name" value="Cadherin"/>
    <property type="match status" value="1"/>
</dbReference>
<dbReference type="InterPro" id="IPR038081">
    <property type="entry name" value="CalX-like_sf"/>
</dbReference>
<evidence type="ECO:0000313" key="5">
    <source>
        <dbReference type="EMBL" id="GCL47372.1"/>
    </source>
</evidence>
<dbReference type="CDD" id="cd11304">
    <property type="entry name" value="Cadherin_repeat"/>
    <property type="match status" value="1"/>
</dbReference>
<dbReference type="EMBL" id="BJCH01000042">
    <property type="protein sequence ID" value="GCL47372.1"/>
    <property type="molecule type" value="Genomic_DNA"/>
</dbReference>
<dbReference type="SUPFAM" id="SSF49313">
    <property type="entry name" value="Cadherin-like"/>
    <property type="match status" value="1"/>
</dbReference>
<dbReference type="PANTHER" id="PTHR46682">
    <property type="entry name" value="ADHESION G-PROTEIN COUPLED RECEPTOR V1"/>
    <property type="match status" value="1"/>
</dbReference>
<keyword evidence="1" id="KW-0732">Signal</keyword>
<dbReference type="InterPro" id="IPR003644">
    <property type="entry name" value="Calx_beta"/>
</dbReference>
<dbReference type="InterPro" id="IPR026919">
    <property type="entry name" value="ADGRV1"/>
</dbReference>
<evidence type="ECO:0000313" key="6">
    <source>
        <dbReference type="Proteomes" id="UP000438874"/>
    </source>
</evidence>
<dbReference type="PANTHER" id="PTHR46682:SF1">
    <property type="entry name" value="ADHESION G-PROTEIN COUPLED RECEPTOR V1"/>
    <property type="match status" value="1"/>
</dbReference>
<name>A0A6H9GMQ8_MICAE</name>
<dbReference type="GO" id="GO:0004930">
    <property type="term" value="F:G protein-coupled receptor activity"/>
    <property type="evidence" value="ECO:0007669"/>
    <property type="project" value="InterPro"/>
</dbReference>
<accession>A0A6H9GMQ8</accession>
<evidence type="ECO:0000256" key="3">
    <source>
        <dbReference type="ARBA" id="ARBA00022837"/>
    </source>
</evidence>
<dbReference type="InterPro" id="IPR002126">
    <property type="entry name" value="Cadherin-like_dom"/>
</dbReference>
<dbReference type="Proteomes" id="UP000438874">
    <property type="component" value="Unassembled WGS sequence"/>
</dbReference>
<sequence length="689" mass="70475">MSFAANETSQTITVNVSGDTTVETNEEFTVTLSNPTNATITTAAATGTIQNDDDDPALAITPSTLSQTEGNTGTKAFTFTVTRSGDTSGSSSANWTVSGTGTNQANATDFVGGILPSGTVSFAANETSQIITVNVSGDTTVETNEEFTVTLSNPTNATITTAAATGTIQNDDTNTNQAPVITSSNSATVLENASISTLIYSATATDTDGPVNQIVWSLGGNDASAFTIGSNNGEVRLKASADYETKSSYSIDVIATDQNGSGVSTSKTVTIGVIDQALFSINNVTVNENAGTAIFTVTATDPISNGTSTATVNYATANGTAFGSTSANGDYVSTSGSLSFGTGDSSKTISVVINDDTLYEPTPETFSVNLSNPTNGAIANSTSTGTINDNDSLPIISAQPSQVLEGNSGTTTQLIFQVSLSARSGQDVSVDYSVTAGTATAGNDYVSTSGTLLLSAGTLSRTITVLVQGDTDVESDETLTLILSNPVGTTISSGSITGKIINDDNTTGAITFTGTSGKDNLSGNLAAPPTTVPDEVFRGLGGDDNLFGYFGTNTFEGGPGADNLLGYSGKDTFFYPNFSDSLLNSMDTISRFNSTEGDRLQLSSLPSKLSYAGVITATSLSNATSQAYAAANLQANESLLFRYGSSYYLSVNDGTAAFNGTADLLVKFGSLLNAPTTAGTLNVNHYFTI</sequence>
<dbReference type="GO" id="GO:0005509">
    <property type="term" value="F:calcium ion binding"/>
    <property type="evidence" value="ECO:0007669"/>
    <property type="project" value="InterPro"/>
</dbReference>
<dbReference type="PROSITE" id="PS50268">
    <property type="entry name" value="CADHERIN_2"/>
    <property type="match status" value="1"/>
</dbReference>
<evidence type="ECO:0000259" key="4">
    <source>
        <dbReference type="PROSITE" id="PS50268"/>
    </source>
</evidence>
<keyword evidence="3" id="KW-0106">Calcium</keyword>
<dbReference type="NCBIfam" id="NF041519">
    <property type="entry name" value="bluetail"/>
    <property type="match status" value="1"/>
</dbReference>